<dbReference type="AlphaFoldDB" id="A0A9D3XU23"/>
<accession>A0A9D3XU23</accession>
<dbReference type="EMBL" id="JAHDVG010000463">
    <property type="protein sequence ID" value="KAH1185363.1"/>
    <property type="molecule type" value="Genomic_DNA"/>
</dbReference>
<proteinExistence type="predicted"/>
<protein>
    <submittedName>
        <fullName evidence="1">Uncharacterized protein</fullName>
    </submittedName>
</protein>
<keyword evidence="2" id="KW-1185">Reference proteome</keyword>
<name>A0A9D3XU23_9SAUR</name>
<organism evidence="1 2">
    <name type="scientific">Mauremys mutica</name>
    <name type="common">yellowpond turtle</name>
    <dbReference type="NCBI Taxonomy" id="74926"/>
    <lineage>
        <taxon>Eukaryota</taxon>
        <taxon>Metazoa</taxon>
        <taxon>Chordata</taxon>
        <taxon>Craniata</taxon>
        <taxon>Vertebrata</taxon>
        <taxon>Euteleostomi</taxon>
        <taxon>Archelosauria</taxon>
        <taxon>Testudinata</taxon>
        <taxon>Testudines</taxon>
        <taxon>Cryptodira</taxon>
        <taxon>Durocryptodira</taxon>
        <taxon>Testudinoidea</taxon>
        <taxon>Geoemydidae</taxon>
        <taxon>Geoemydinae</taxon>
        <taxon>Mauremys</taxon>
    </lineage>
</organism>
<evidence type="ECO:0000313" key="2">
    <source>
        <dbReference type="Proteomes" id="UP000827986"/>
    </source>
</evidence>
<comment type="caution">
    <text evidence="1">The sequence shown here is derived from an EMBL/GenBank/DDBJ whole genome shotgun (WGS) entry which is preliminary data.</text>
</comment>
<reference evidence="1" key="1">
    <citation type="submission" date="2021-09" db="EMBL/GenBank/DDBJ databases">
        <title>The genome of Mauremys mutica provides insights into the evolution of semi-aquatic lifestyle.</title>
        <authorList>
            <person name="Gong S."/>
            <person name="Gao Y."/>
        </authorList>
    </citation>
    <scope>NUCLEOTIDE SEQUENCE</scope>
    <source>
        <strain evidence="1">MM-2020</strain>
        <tissue evidence="1">Muscle</tissue>
    </source>
</reference>
<evidence type="ECO:0000313" key="1">
    <source>
        <dbReference type="EMBL" id="KAH1185363.1"/>
    </source>
</evidence>
<dbReference type="Proteomes" id="UP000827986">
    <property type="component" value="Unassembled WGS sequence"/>
</dbReference>
<gene>
    <name evidence="1" type="ORF">KIL84_018112</name>
</gene>
<sequence length="105" mass="12548">MEEKKAYKAWSKNTPIKIHLFFKRKCSQIRGEAFLLNLQIQFKAMEVIYFEHVSLWMFVMTSCELPPYHSSHYVFNKLILSSPSRKLHSSGSYCIEKRTPFTKFY</sequence>